<evidence type="ECO:0000313" key="1">
    <source>
        <dbReference type="EMBL" id="CCD16796.1"/>
    </source>
</evidence>
<reference evidence="2" key="1">
    <citation type="submission" date="2011-07" db="EMBL/GenBank/DDBJ databases">
        <title>Divergent evolution of antigenic variation in African trypanosomes.</title>
        <authorList>
            <person name="Jackson A.P."/>
            <person name="Berry A."/>
            <person name="Allison H.C."/>
            <person name="Burton P."/>
            <person name="Anderson J."/>
            <person name="Aslett M."/>
            <person name="Brown R."/>
            <person name="Corton N."/>
            <person name="Harris D."/>
            <person name="Hauser H."/>
            <person name="Gamble J."/>
            <person name="Gilderthorp R."/>
            <person name="McQuillan J."/>
            <person name="Quail M.A."/>
            <person name="Sanders M."/>
            <person name="Van Tonder A."/>
            <person name="Ginger M.L."/>
            <person name="Donelson J.E."/>
            <person name="Field M.C."/>
            <person name="Barry J.D."/>
            <person name="Berriman M."/>
            <person name="Hertz-Fowler C."/>
        </authorList>
    </citation>
    <scope>NUCLEOTIDE SEQUENCE [LARGE SCALE GENOMIC DNA]</scope>
    <source>
        <strain evidence="2">IL3000</strain>
    </source>
</reference>
<dbReference type="VEuPathDB" id="TriTrypDB:TcIL3000_0_16960"/>
<proteinExistence type="predicted"/>
<protein>
    <submittedName>
        <fullName evidence="1">WGS project CAEQ00000000 data, annotated contig 661</fullName>
    </submittedName>
</protein>
<organism evidence="1 2">
    <name type="scientific">Trypanosoma congolense (strain IL3000)</name>
    <dbReference type="NCBI Taxonomy" id="1068625"/>
    <lineage>
        <taxon>Eukaryota</taxon>
        <taxon>Discoba</taxon>
        <taxon>Euglenozoa</taxon>
        <taxon>Kinetoplastea</taxon>
        <taxon>Metakinetoplastina</taxon>
        <taxon>Trypanosomatida</taxon>
        <taxon>Trypanosomatidae</taxon>
        <taxon>Trypanosoma</taxon>
        <taxon>Nannomonas</taxon>
    </lineage>
</organism>
<name>F9WHK3_TRYCI</name>
<reference evidence="1 2" key="2">
    <citation type="journal article" date="2012" name="Proc. Natl. Acad. Sci. U.S.A.">
        <title>Antigenic diversity is generated by distinct evolutionary mechanisms in African trypanosome species.</title>
        <authorList>
            <person name="Jackson A.P."/>
            <person name="Berry A."/>
            <person name="Aslett M."/>
            <person name="Allison H.C."/>
            <person name="Burton P."/>
            <person name="Vavrova-Anderson J."/>
            <person name="Brown R."/>
            <person name="Browne H."/>
            <person name="Corton N."/>
            <person name="Hauser H."/>
            <person name="Gamble J."/>
            <person name="Gilderthorp R."/>
            <person name="Marcello L."/>
            <person name="McQuillan J."/>
            <person name="Otto T.D."/>
            <person name="Quail M.A."/>
            <person name="Sanders M.J."/>
            <person name="van Tonder A."/>
            <person name="Ginger M.L."/>
            <person name="Field M.C."/>
            <person name="Barry J.D."/>
            <person name="Hertz-Fowler C."/>
            <person name="Berriman M."/>
        </authorList>
    </citation>
    <scope>NUCLEOTIDE SEQUENCE [LARGE SCALE GENOMIC DNA]</scope>
    <source>
        <strain evidence="1 2">IL3000</strain>
    </source>
</reference>
<gene>
    <name evidence="1" type="ORF">TCIL3000_0_16960</name>
</gene>
<evidence type="ECO:0000313" key="2">
    <source>
        <dbReference type="Proteomes" id="UP000000702"/>
    </source>
</evidence>
<dbReference type="OMA" id="YADTRDY"/>
<keyword evidence="2" id="KW-1185">Reference proteome</keyword>
<accession>F9WHK3</accession>
<comment type="caution">
    <text evidence="1">The sequence shown here is derived from an EMBL/GenBank/DDBJ whole genome shotgun (WGS) entry which is preliminary data.</text>
</comment>
<dbReference type="EMBL" id="CAEQ01002449">
    <property type="protein sequence ID" value="CCD16796.1"/>
    <property type="molecule type" value="Genomic_DNA"/>
</dbReference>
<dbReference type="AlphaFoldDB" id="F9WHK3"/>
<sequence>MFRSTVRHLVEICETCVPNNFVHATDVAFYFPRFQPRLHLPDCRIPEIRDAIELLQPLGKATPRRWSSPLPLSALALAEWKKNRDRALTLLSRGEEIMKNIGGARCAAAADIIRPLYATVFELINGLEHLPRSDFATRMDVHRFIVKHAGCLLYFNDSWDRSDVRHLDTACVVVAHFIRSFCALHQRPFHIKQTENSKNQSNKLPSSWTMSVEGGESSGDVLDLKMVADRLDELLQLSKEMAEKHLVESPELRWNVPKLLLLKGILSIPLTGNLTLAQNLVDSAAKTVYEFTRRKMPIVDGIVARKQEHELGLFMLSQAEMAARVFDWSIAPGEVDMEVIEMFESAAKFYSSPCNTALNADGIMSAEDLHQRRFEADAYSSCMLSYANFLLGAPRPQGTSRRDAPVFLPKQMFSTSPIATVATSSDIIYTDVRRPQAMAVEVTRKKAGEALERGLQLNRDLYPERKLNPKAGWTLVAMASLYADMRDYLYATGLFASAEKTIIENYGSVSLERLVVSKLRYEFLAGVGSEDEAKASTHEIVQLLKQMDAMPHR</sequence>
<dbReference type="Proteomes" id="UP000000702">
    <property type="component" value="Unassembled WGS sequence"/>
</dbReference>